<keyword evidence="2" id="KW-0645">Protease</keyword>
<dbReference type="Pfam" id="PF12710">
    <property type="entry name" value="HAD"/>
    <property type="match status" value="1"/>
</dbReference>
<dbReference type="EMBL" id="JAURUO010000012">
    <property type="protein sequence ID" value="MDP9729273.1"/>
    <property type="molecule type" value="Genomic_DNA"/>
</dbReference>
<evidence type="ECO:0000256" key="1">
    <source>
        <dbReference type="ARBA" id="ARBA00022801"/>
    </source>
</evidence>
<organism evidence="2 3">
    <name type="scientific">Alicyclobacillus tolerans</name>
    <dbReference type="NCBI Taxonomy" id="90970"/>
    <lineage>
        <taxon>Bacteria</taxon>
        <taxon>Bacillati</taxon>
        <taxon>Bacillota</taxon>
        <taxon>Bacilli</taxon>
        <taxon>Bacillales</taxon>
        <taxon>Alicyclobacillaceae</taxon>
        <taxon>Alicyclobacillus</taxon>
    </lineage>
</organism>
<dbReference type="InterPro" id="IPR023214">
    <property type="entry name" value="HAD_sf"/>
</dbReference>
<accession>A0ABT9LYD6</accession>
<gene>
    <name evidence="2" type="ORF">J2S04_002243</name>
</gene>
<keyword evidence="3" id="KW-1185">Reference proteome</keyword>
<dbReference type="GO" id="GO:0008233">
    <property type="term" value="F:peptidase activity"/>
    <property type="evidence" value="ECO:0007669"/>
    <property type="project" value="UniProtKB-KW"/>
</dbReference>
<dbReference type="InterPro" id="IPR006384">
    <property type="entry name" value="HAD_hydro_PyrdxlP_Pase-like"/>
</dbReference>
<name>A0ABT9LYD6_9BACL</name>
<dbReference type="Gene3D" id="3.40.50.1000">
    <property type="entry name" value="HAD superfamily/HAD-like"/>
    <property type="match status" value="1"/>
</dbReference>
<dbReference type="PANTHER" id="PTHR28181:SF2">
    <property type="entry name" value="PHOSPHORIC MONOESTER HYDROLASE"/>
    <property type="match status" value="1"/>
</dbReference>
<proteinExistence type="predicted"/>
<dbReference type="Proteomes" id="UP001229209">
    <property type="component" value="Unassembled WGS sequence"/>
</dbReference>
<dbReference type="RefSeq" id="WP_306955039.1">
    <property type="nucleotide sequence ID" value="NZ_JAURUO010000012.1"/>
</dbReference>
<evidence type="ECO:0000313" key="3">
    <source>
        <dbReference type="Proteomes" id="UP001229209"/>
    </source>
</evidence>
<keyword evidence="1 2" id="KW-0378">Hydrolase</keyword>
<dbReference type="PANTHER" id="PTHR28181">
    <property type="entry name" value="UPF0655 PROTEIN YCR015C"/>
    <property type="match status" value="1"/>
</dbReference>
<reference evidence="2 3" key="1">
    <citation type="submission" date="2023-07" db="EMBL/GenBank/DDBJ databases">
        <title>Genomic Encyclopedia of Type Strains, Phase IV (KMG-IV): sequencing the most valuable type-strain genomes for metagenomic binning, comparative biology and taxonomic classification.</title>
        <authorList>
            <person name="Goeker M."/>
        </authorList>
    </citation>
    <scope>NUCLEOTIDE SEQUENCE [LARGE SCALE GENOMIC DNA]</scope>
    <source>
        <strain evidence="2 3">DSM 25924</strain>
    </source>
</reference>
<protein>
    <submittedName>
        <fullName evidence="2">2-hydroxy-3-keto-5-methylthiopentenyl-1-phosphate phosphatase</fullName>
        <ecNumber evidence="2">3.1.3.87</ecNumber>
    </submittedName>
</protein>
<dbReference type="InterPro" id="IPR036412">
    <property type="entry name" value="HAD-like_sf"/>
</dbReference>
<dbReference type="EC" id="3.1.3.87" evidence="2"/>
<comment type="caution">
    <text evidence="2">The sequence shown here is derived from an EMBL/GenBank/DDBJ whole genome shotgun (WGS) entry which is preliminary data.</text>
</comment>
<dbReference type="Gene3D" id="3.90.1470.20">
    <property type="match status" value="1"/>
</dbReference>
<dbReference type="NCBIfam" id="TIGR01488">
    <property type="entry name" value="HAD-SF-IB"/>
    <property type="match status" value="1"/>
</dbReference>
<dbReference type="NCBIfam" id="TIGR01489">
    <property type="entry name" value="DKMTPPase-SF"/>
    <property type="match status" value="1"/>
</dbReference>
<dbReference type="GO" id="GO:0043716">
    <property type="term" value="F:2-hydroxy-3-keto-5-methylthiopentenyl-1-phosphate phosphatase activity"/>
    <property type="evidence" value="ECO:0007669"/>
    <property type="project" value="UniProtKB-EC"/>
</dbReference>
<dbReference type="InterPro" id="IPR050849">
    <property type="entry name" value="HAD-like_hydrolase_phosphatase"/>
</dbReference>
<sequence length="230" mass="25783">MISEISILCDFDGTLSLRDMVATIALEFAPHTSRPLIEAVQAREISVREGVSEMFRNIPASKYSEVVKFSRERTVLRPGAFAMVDYAMQQGWNFSVVSGGFDFFVRPALLPVASFIRIYCNRLREKKGMLEVVWPYGCDELCDGGCGLCKVSLLRQHQKEGRKILLIGDGVTDVKAARLADYVFARSVLAEILREEGVPFTPYETFHDIIRALSDNASEVHQYVSIQSSC</sequence>
<dbReference type="GO" id="GO:0006508">
    <property type="term" value="P:proteolysis"/>
    <property type="evidence" value="ECO:0007669"/>
    <property type="project" value="UniProtKB-KW"/>
</dbReference>
<evidence type="ECO:0000313" key="2">
    <source>
        <dbReference type="EMBL" id="MDP9729273.1"/>
    </source>
</evidence>
<dbReference type="SUPFAM" id="SSF56784">
    <property type="entry name" value="HAD-like"/>
    <property type="match status" value="1"/>
</dbReference>